<evidence type="ECO:0000313" key="2">
    <source>
        <dbReference type="EMBL" id="ARQ00210.1"/>
    </source>
</evidence>
<name>A0A1W6ZS60_9HYPH</name>
<keyword evidence="1" id="KW-0378">Hydrolase</keyword>
<dbReference type="Proteomes" id="UP000194137">
    <property type="component" value="Chromosome"/>
</dbReference>
<dbReference type="OrthoDB" id="9806163at2"/>
<dbReference type="EMBL" id="CP021112">
    <property type="protein sequence ID" value="ARQ00210.1"/>
    <property type="molecule type" value="Genomic_DNA"/>
</dbReference>
<dbReference type="PANTHER" id="PTHR43056">
    <property type="entry name" value="PEPTIDASE S9 PROLYL OLIGOPEPTIDASE"/>
    <property type="match status" value="1"/>
</dbReference>
<dbReference type="InterPro" id="IPR050585">
    <property type="entry name" value="Xaa-Pro_dipeptidyl-ppase/CocE"/>
</dbReference>
<dbReference type="InterPro" id="IPR005674">
    <property type="entry name" value="CocE/Ser_esterase"/>
</dbReference>
<organism evidence="2 3">
    <name type="scientific">Pseudorhodoplanes sinuspersici</name>
    <dbReference type="NCBI Taxonomy" id="1235591"/>
    <lineage>
        <taxon>Bacteria</taxon>
        <taxon>Pseudomonadati</taxon>
        <taxon>Pseudomonadota</taxon>
        <taxon>Alphaproteobacteria</taxon>
        <taxon>Hyphomicrobiales</taxon>
        <taxon>Pseudorhodoplanes</taxon>
    </lineage>
</organism>
<evidence type="ECO:0000256" key="1">
    <source>
        <dbReference type="ARBA" id="ARBA00022801"/>
    </source>
</evidence>
<dbReference type="InterPro" id="IPR008979">
    <property type="entry name" value="Galactose-bd-like_sf"/>
</dbReference>
<accession>A0A1W6ZS60</accession>
<dbReference type="InterPro" id="IPR029058">
    <property type="entry name" value="AB_hydrolase_fold"/>
</dbReference>
<dbReference type="InterPro" id="IPR013736">
    <property type="entry name" value="Xaa-Pro_dipept_C"/>
</dbReference>
<dbReference type="InterPro" id="IPR000383">
    <property type="entry name" value="Xaa-Pro-like_dom"/>
</dbReference>
<dbReference type="Gene3D" id="2.60.120.260">
    <property type="entry name" value="Galactose-binding domain-like"/>
    <property type="match status" value="1"/>
</dbReference>
<dbReference type="SUPFAM" id="SSF49785">
    <property type="entry name" value="Galactose-binding domain-like"/>
    <property type="match status" value="1"/>
</dbReference>
<dbReference type="AlphaFoldDB" id="A0A1W6ZS60"/>
<evidence type="ECO:0000313" key="3">
    <source>
        <dbReference type="Proteomes" id="UP000194137"/>
    </source>
</evidence>
<dbReference type="Pfam" id="PF02129">
    <property type="entry name" value="Peptidase_S15"/>
    <property type="match status" value="1"/>
</dbReference>
<dbReference type="GO" id="GO:0008239">
    <property type="term" value="F:dipeptidyl-peptidase activity"/>
    <property type="evidence" value="ECO:0007669"/>
    <property type="project" value="InterPro"/>
</dbReference>
<dbReference type="Gene3D" id="1.10.3020.10">
    <property type="entry name" value="alpha-amino acid ester hydrolase ( Helical cap domain)"/>
    <property type="match status" value="1"/>
</dbReference>
<dbReference type="Gene3D" id="3.40.50.1820">
    <property type="entry name" value="alpha/beta hydrolase"/>
    <property type="match status" value="1"/>
</dbReference>
<dbReference type="RefSeq" id="WP_086088607.1">
    <property type="nucleotide sequence ID" value="NZ_CP021112.1"/>
</dbReference>
<dbReference type="KEGG" id="psin:CAK95_14855"/>
<sequence length="605" mass="68723">MSKVPNPFLTATGDELPTQYDRAPEYDGFIEERDVLVPMRDGVHLSIDIYRPDTTKKLPALLAFAIYNKDLQGPDIADALTPQPSWSALWTGWLEAGDTRFLTSRGYIHVIGAPRSIGKSEGGGSREFDSYDLIEWIAKQPWCDGNVGMIGISGFGAEQFNAAKQQPPSLKAIFPFDPRGAYGTLGSFREEYPGGVLHLFRYLLSINLVAHQNKGQPGALPPEREALWQEAMRNPDFKIYPHVYNILTQKGQHLPAIFDFLIHPYDREEIVERAESDFDKIKIPAYTGSGWYAYGYKTHLNGAQNWFRNIKSPKKLAFGGPSHLERPFHSLHREILRWHDHWLKGIDTGIMNEPPVKYWTMGANEWRYGEDWPLPETQWTKLYLSSWGRLRPEPFLPSSNDGRLAPDAFVQMPITQTNDVQRLRYVSEPLPQDTLIAGPMVLNLFASIDQDDTNWIIVLSDLGPDVSVRTARDSERYVPAELPEREITRGWLKASMREIDPKRSKPWKPWHKLTRAAKKPAIPGEVMEYSIELMAAANMFKTGHRICVDITSLDVPTGVGGATNIEYFPYHICSSQTTLHKIYHDEQHPSHLLLPIIPQATGRDD</sequence>
<reference evidence="2 3" key="1">
    <citation type="submission" date="2017-05" db="EMBL/GenBank/DDBJ databases">
        <title>Full genome sequence of Pseudorhodoplanes sinuspersici.</title>
        <authorList>
            <person name="Dastgheib S.M.M."/>
            <person name="Shavandi M."/>
            <person name="Tirandaz H."/>
        </authorList>
    </citation>
    <scope>NUCLEOTIDE SEQUENCE [LARGE SCALE GENOMIC DNA]</scope>
    <source>
        <strain evidence="2 3">RIPI110</strain>
    </source>
</reference>
<gene>
    <name evidence="2" type="ORF">CAK95_14855</name>
</gene>
<dbReference type="PANTHER" id="PTHR43056:SF10">
    <property type="entry name" value="COCE_NOND FAMILY, PUTATIVE (AFU_ORTHOLOGUE AFUA_7G00600)-RELATED"/>
    <property type="match status" value="1"/>
</dbReference>
<dbReference type="Pfam" id="PF08530">
    <property type="entry name" value="PepX_C"/>
    <property type="match status" value="1"/>
</dbReference>
<keyword evidence="3" id="KW-1185">Reference proteome</keyword>
<dbReference type="SUPFAM" id="SSF53474">
    <property type="entry name" value="alpha/beta-Hydrolases"/>
    <property type="match status" value="1"/>
</dbReference>
<dbReference type="STRING" id="1235591.CAK95_14855"/>
<dbReference type="SMART" id="SM00939">
    <property type="entry name" value="PepX_C"/>
    <property type="match status" value="1"/>
</dbReference>
<dbReference type="NCBIfam" id="TIGR00976">
    <property type="entry name" value="CocE_NonD"/>
    <property type="match status" value="2"/>
</dbReference>
<protein>
    <submittedName>
        <fullName evidence="2">Uncharacterized protein</fullName>
    </submittedName>
</protein>
<proteinExistence type="predicted"/>